<dbReference type="InterPro" id="IPR032088">
    <property type="entry name" value="SAT"/>
</dbReference>
<reference evidence="2 3" key="1">
    <citation type="submission" date="2016-08" db="EMBL/GenBank/DDBJ databases">
        <authorList>
            <consortium name="Lentinula edodes genome sequencing consortium"/>
            <person name="Sakamoto Y."/>
            <person name="Nakade K."/>
            <person name="Sato S."/>
            <person name="Yoshida Y."/>
            <person name="Miyazaki K."/>
            <person name="Natsume S."/>
            <person name="Konno N."/>
        </authorList>
    </citation>
    <scope>NUCLEOTIDE SEQUENCE [LARGE SCALE GENOMIC DNA]</scope>
    <source>
        <strain evidence="2 3">NBRC 111202</strain>
    </source>
</reference>
<protein>
    <submittedName>
        <fullName evidence="2">Polyketide synthase</fullName>
    </submittedName>
</protein>
<accession>A0A1Q3E8F8</accession>
<dbReference type="Gene3D" id="3.40.366.10">
    <property type="entry name" value="Malonyl-Coenzyme A Acyl Carrier Protein, domain 2"/>
    <property type="match status" value="2"/>
</dbReference>
<organism evidence="2 3">
    <name type="scientific">Lentinula edodes</name>
    <name type="common">Shiitake mushroom</name>
    <name type="synonym">Lentinus edodes</name>
    <dbReference type="NCBI Taxonomy" id="5353"/>
    <lineage>
        <taxon>Eukaryota</taxon>
        <taxon>Fungi</taxon>
        <taxon>Dikarya</taxon>
        <taxon>Basidiomycota</taxon>
        <taxon>Agaricomycotina</taxon>
        <taxon>Agaricomycetes</taxon>
        <taxon>Agaricomycetidae</taxon>
        <taxon>Agaricales</taxon>
        <taxon>Marasmiineae</taxon>
        <taxon>Omphalotaceae</taxon>
        <taxon>Lentinula</taxon>
    </lineage>
</organism>
<reference evidence="2 3" key="2">
    <citation type="submission" date="2017-02" db="EMBL/GenBank/DDBJ databases">
        <title>A genome survey and senescence transcriptome analysis in Lentinula edodes.</title>
        <authorList>
            <person name="Sakamoto Y."/>
            <person name="Nakade K."/>
            <person name="Sato S."/>
            <person name="Yoshida Y."/>
            <person name="Miyazaki K."/>
            <person name="Natsume S."/>
            <person name="Konno N."/>
        </authorList>
    </citation>
    <scope>NUCLEOTIDE SEQUENCE [LARGE SCALE GENOMIC DNA]</scope>
    <source>
        <strain evidence="2 3">NBRC 111202</strain>
    </source>
</reference>
<sequence length="373" mass="40693">MSMSAELVAGYSAFAPAETSWWSGIDDDIVPPGRVAPHGHVAKCRSGFPPPRVSLSGPFLLQVSPFGKLPFSSITRFVSRNGERKENKAWLGRKKRSISAWPILSALELTQAGVDPNDFRSPETLLTMWMSRFPHNALISSSALVLMQLLQYLSFVERFGAENGSLRPFADLLIGHSKSSVGILGFSSGIVSACVVASSNSAKSYLLFALEAYRLALWIGIRCQLYRFGTSNADTTLPWSVVFLGISTEEAQEAISNFGSRGNSPESEDPSKLYITAVMDDHCVTVSGCPPILAEFTASVRRTLPSVLAHQTTVDTLYHSPVHLRKVRDQILVDVADRNIRFPELSHLRAPVRSTSTGVLLSPSVEPSFSVHT</sequence>
<feature type="domain" description="Starter acyltransferase (SAT)" evidence="1">
    <location>
        <begin position="118"/>
        <end position="301"/>
    </location>
</feature>
<dbReference type="Proteomes" id="UP000188533">
    <property type="component" value="Unassembled WGS sequence"/>
</dbReference>
<dbReference type="Pfam" id="PF16073">
    <property type="entry name" value="SAT"/>
    <property type="match status" value="1"/>
</dbReference>
<dbReference type="STRING" id="5353.A0A1Q3E8F8"/>
<name>A0A1Q3E8F8_LENED</name>
<evidence type="ECO:0000313" key="3">
    <source>
        <dbReference type="Proteomes" id="UP000188533"/>
    </source>
</evidence>
<dbReference type="AlphaFoldDB" id="A0A1Q3E8F8"/>
<evidence type="ECO:0000259" key="1">
    <source>
        <dbReference type="Pfam" id="PF16073"/>
    </source>
</evidence>
<gene>
    <name evidence="2" type="ORF">LENED_005267</name>
</gene>
<dbReference type="EMBL" id="BDGU01000149">
    <property type="protein sequence ID" value="GAW03535.1"/>
    <property type="molecule type" value="Genomic_DNA"/>
</dbReference>
<proteinExistence type="predicted"/>
<dbReference type="GO" id="GO:0016740">
    <property type="term" value="F:transferase activity"/>
    <property type="evidence" value="ECO:0007669"/>
    <property type="project" value="InterPro"/>
</dbReference>
<evidence type="ECO:0000313" key="2">
    <source>
        <dbReference type="EMBL" id="GAW03535.1"/>
    </source>
</evidence>
<dbReference type="InterPro" id="IPR001227">
    <property type="entry name" value="Ac_transferase_dom_sf"/>
</dbReference>
<comment type="caution">
    <text evidence="2">The sequence shown here is derived from an EMBL/GenBank/DDBJ whole genome shotgun (WGS) entry which is preliminary data.</text>
</comment>
<keyword evidence="3" id="KW-1185">Reference proteome</keyword>